<feature type="binding site" evidence="13">
    <location>
        <position position="197"/>
    </location>
    <ligand>
        <name>[4Fe-4S] cluster</name>
        <dbReference type="ChEBI" id="CHEBI:49883"/>
    </ligand>
</feature>
<keyword evidence="10 13" id="KW-0456">Lyase</keyword>
<dbReference type="GO" id="GO:0051539">
    <property type="term" value="F:4 iron, 4 sulfur cluster binding"/>
    <property type="evidence" value="ECO:0007669"/>
    <property type="project" value="UniProtKB-UniRule"/>
</dbReference>
<dbReference type="InterPro" id="IPR005759">
    <property type="entry name" value="Nth"/>
</dbReference>
<accession>A0A520KVC5</accession>
<keyword evidence="2 13" id="KW-0004">4Fe-4S</keyword>
<keyword evidence="5 13" id="KW-0378">Hydrolase</keyword>
<protein>
    <recommendedName>
        <fullName evidence="13">Endonuclease III</fullName>
        <ecNumber evidence="13">4.2.99.18</ecNumber>
    </recommendedName>
    <alternativeName>
        <fullName evidence="13">DNA-(apurinic or apyrimidinic site) lyase</fullName>
    </alternativeName>
</protein>
<dbReference type="InterPro" id="IPR003651">
    <property type="entry name" value="Endonuclease3_FeS-loop_motif"/>
</dbReference>
<dbReference type="EMBL" id="RXIL01000125">
    <property type="protein sequence ID" value="RZN67854.1"/>
    <property type="molecule type" value="Genomic_DNA"/>
</dbReference>
<comment type="cofactor">
    <cofactor evidence="13">
        <name>[4Fe-4S] cluster</name>
        <dbReference type="ChEBI" id="CHEBI:49883"/>
    </cofactor>
    <text evidence="13">Binds 1 [4Fe-4S] cluster.</text>
</comment>
<evidence type="ECO:0000313" key="16">
    <source>
        <dbReference type="Proteomes" id="UP000320766"/>
    </source>
</evidence>
<keyword evidence="8 13" id="KW-0238">DNA-binding</keyword>
<dbReference type="GO" id="GO:0140078">
    <property type="term" value="F:class I DNA-(apurinic or apyrimidinic site) endonuclease activity"/>
    <property type="evidence" value="ECO:0007669"/>
    <property type="project" value="UniProtKB-EC"/>
</dbReference>
<dbReference type="PROSITE" id="PS00764">
    <property type="entry name" value="ENDONUCLEASE_III_1"/>
    <property type="match status" value="1"/>
</dbReference>
<keyword evidence="15" id="KW-0255">Endonuclease</keyword>
<evidence type="ECO:0000256" key="4">
    <source>
        <dbReference type="ARBA" id="ARBA00022763"/>
    </source>
</evidence>
<dbReference type="GO" id="GO:0006289">
    <property type="term" value="P:nucleotide-excision repair"/>
    <property type="evidence" value="ECO:0007669"/>
    <property type="project" value="TreeGrafter"/>
</dbReference>
<dbReference type="GO" id="GO:0006285">
    <property type="term" value="P:base-excision repair, AP site formation"/>
    <property type="evidence" value="ECO:0007669"/>
    <property type="project" value="TreeGrafter"/>
</dbReference>
<comment type="similarity">
    <text evidence="1 13">Belongs to the Nth/MutY family.</text>
</comment>
<evidence type="ECO:0000256" key="7">
    <source>
        <dbReference type="ARBA" id="ARBA00023014"/>
    </source>
</evidence>
<evidence type="ECO:0000256" key="12">
    <source>
        <dbReference type="ARBA" id="ARBA00052915"/>
    </source>
</evidence>
<dbReference type="InterPro" id="IPR004035">
    <property type="entry name" value="Endouclease-III_FeS-bd_BS"/>
</dbReference>
<dbReference type="InterPro" id="IPR011257">
    <property type="entry name" value="DNA_glycosylase"/>
</dbReference>
<organism evidence="15 16">
    <name type="scientific">Candidatus Methanolliviera hydrocarbonicum</name>
    <dbReference type="NCBI Taxonomy" id="2491085"/>
    <lineage>
        <taxon>Archaea</taxon>
        <taxon>Methanobacteriati</taxon>
        <taxon>Methanobacteriota</taxon>
        <taxon>Candidatus Methanoliparia</taxon>
        <taxon>Candidatus Methanoliparales</taxon>
        <taxon>Candidatus Methanollivieraceae</taxon>
        <taxon>Candidatus Methanolliviera</taxon>
    </lineage>
</organism>
<name>A0A520KVC5_9EURY</name>
<dbReference type="GO" id="GO:0000703">
    <property type="term" value="F:oxidized pyrimidine nucleobase lesion DNA N-glycosylase activity"/>
    <property type="evidence" value="ECO:0007669"/>
    <property type="project" value="TreeGrafter"/>
</dbReference>
<keyword evidence="6 13" id="KW-0408">Iron</keyword>
<dbReference type="CDD" id="cd00056">
    <property type="entry name" value="ENDO3c"/>
    <property type="match status" value="1"/>
</dbReference>
<evidence type="ECO:0000256" key="11">
    <source>
        <dbReference type="ARBA" id="ARBA00023295"/>
    </source>
</evidence>
<dbReference type="EC" id="4.2.99.18" evidence="13"/>
<feature type="binding site" evidence="13">
    <location>
        <position position="206"/>
    </location>
    <ligand>
        <name>[4Fe-4S] cluster</name>
        <dbReference type="ChEBI" id="CHEBI:49883"/>
    </ligand>
</feature>
<dbReference type="Gene3D" id="1.10.340.30">
    <property type="entry name" value="Hypothetical protein, domain 2"/>
    <property type="match status" value="1"/>
</dbReference>
<feature type="binding site" evidence="13">
    <location>
        <position position="190"/>
    </location>
    <ligand>
        <name>[4Fe-4S] cluster</name>
        <dbReference type="ChEBI" id="CHEBI:49883"/>
    </ligand>
</feature>
<dbReference type="Gene3D" id="1.10.1670.10">
    <property type="entry name" value="Helix-hairpin-Helix base-excision DNA repair enzymes (C-terminal)"/>
    <property type="match status" value="1"/>
</dbReference>
<keyword evidence="11 13" id="KW-0326">Glycosidase</keyword>
<evidence type="ECO:0000259" key="14">
    <source>
        <dbReference type="SMART" id="SM00478"/>
    </source>
</evidence>
<evidence type="ECO:0000256" key="9">
    <source>
        <dbReference type="ARBA" id="ARBA00023204"/>
    </source>
</evidence>
<evidence type="ECO:0000256" key="10">
    <source>
        <dbReference type="ARBA" id="ARBA00023239"/>
    </source>
</evidence>
<comment type="caution">
    <text evidence="15">The sequence shown here is derived from an EMBL/GenBank/DDBJ whole genome shotgun (WGS) entry which is preliminary data.</text>
</comment>
<evidence type="ECO:0000256" key="5">
    <source>
        <dbReference type="ARBA" id="ARBA00022801"/>
    </source>
</evidence>
<proteinExistence type="inferred from homology"/>
<sequence length="215" mass="24604">MPVEIEKIVHILKEQYPEERLALTDISKRRDPFLVLISCLLSLRTKDEVTAIASKRLFTLAKTPEEMLCLEKEEIESAIYPVGFYRRKADQILDISRLLVDEYASHVPNTMDELLKFKGVGRKTANIVITLGYDKPGIAVDTHVHRISNRLGLVETKNPYQTESALRKILPERYWIPFNGLLVMHGKTICTPMSPKCSICPISDYCKKVGVTRFR</sequence>
<feature type="binding site" evidence="13">
    <location>
        <position position="200"/>
    </location>
    <ligand>
        <name>[4Fe-4S] cluster</name>
        <dbReference type="ChEBI" id="CHEBI:49883"/>
    </ligand>
</feature>
<dbReference type="Pfam" id="PF00730">
    <property type="entry name" value="HhH-GPD"/>
    <property type="match status" value="1"/>
</dbReference>
<dbReference type="PIRSF" id="PIRSF001435">
    <property type="entry name" value="Nth"/>
    <property type="match status" value="1"/>
</dbReference>
<comment type="catalytic activity">
    <reaction evidence="13">
        <text>2'-deoxyribonucleotide-(2'-deoxyribose 5'-phosphate)-2'-deoxyribonucleotide-DNA = a 3'-end 2'-deoxyribonucleotide-(2,3-dehydro-2,3-deoxyribose 5'-phosphate)-DNA + a 5'-end 5'-phospho-2'-deoxyribonucleoside-DNA + H(+)</text>
        <dbReference type="Rhea" id="RHEA:66592"/>
        <dbReference type="Rhea" id="RHEA-COMP:13180"/>
        <dbReference type="Rhea" id="RHEA-COMP:16897"/>
        <dbReference type="Rhea" id="RHEA-COMP:17067"/>
        <dbReference type="ChEBI" id="CHEBI:15378"/>
        <dbReference type="ChEBI" id="CHEBI:136412"/>
        <dbReference type="ChEBI" id="CHEBI:157695"/>
        <dbReference type="ChEBI" id="CHEBI:167181"/>
        <dbReference type="EC" id="4.2.99.18"/>
    </reaction>
</comment>
<evidence type="ECO:0000256" key="1">
    <source>
        <dbReference type="ARBA" id="ARBA00008343"/>
    </source>
</evidence>
<gene>
    <name evidence="13" type="primary">nth</name>
    <name evidence="15" type="ORF">EF807_06920</name>
</gene>
<evidence type="ECO:0000313" key="15">
    <source>
        <dbReference type="EMBL" id="RZN67854.1"/>
    </source>
</evidence>
<evidence type="ECO:0000256" key="8">
    <source>
        <dbReference type="ARBA" id="ARBA00023125"/>
    </source>
</evidence>
<dbReference type="GO" id="GO:0003677">
    <property type="term" value="F:DNA binding"/>
    <property type="evidence" value="ECO:0007669"/>
    <property type="project" value="UniProtKB-UniRule"/>
</dbReference>
<dbReference type="SMART" id="SM00525">
    <property type="entry name" value="FES"/>
    <property type="match status" value="1"/>
</dbReference>
<evidence type="ECO:0000256" key="6">
    <source>
        <dbReference type="ARBA" id="ARBA00023004"/>
    </source>
</evidence>
<feature type="domain" description="HhH-GPD" evidence="14">
    <location>
        <begin position="41"/>
        <end position="188"/>
    </location>
</feature>
<dbReference type="InterPro" id="IPR003265">
    <property type="entry name" value="HhH-GPD_domain"/>
</dbReference>
<dbReference type="FunFam" id="1.10.340.30:FF:000001">
    <property type="entry name" value="Endonuclease III"/>
    <property type="match status" value="1"/>
</dbReference>
<dbReference type="FunFam" id="1.10.1670.10:FF:000001">
    <property type="entry name" value="Endonuclease III"/>
    <property type="match status" value="1"/>
</dbReference>
<dbReference type="InterPro" id="IPR023170">
    <property type="entry name" value="HhH_base_excis_C"/>
</dbReference>
<evidence type="ECO:0000256" key="3">
    <source>
        <dbReference type="ARBA" id="ARBA00022723"/>
    </source>
</evidence>
<dbReference type="PANTHER" id="PTHR43286">
    <property type="entry name" value="ENDONUCLEASE III-LIKE PROTEIN 1"/>
    <property type="match status" value="1"/>
</dbReference>
<evidence type="ECO:0000256" key="2">
    <source>
        <dbReference type="ARBA" id="ARBA00022485"/>
    </source>
</evidence>
<dbReference type="AlphaFoldDB" id="A0A520KVC5"/>
<keyword evidence="15" id="KW-0540">Nuclease</keyword>
<keyword evidence="3 13" id="KW-0479">Metal-binding</keyword>
<keyword evidence="7 13" id="KW-0411">Iron-sulfur</keyword>
<dbReference type="GO" id="GO:0141016">
    <property type="term" value="F:G/T mismatch-specific thymine-DNA glycosylase activity"/>
    <property type="evidence" value="ECO:0007669"/>
    <property type="project" value="UniProtKB-EC"/>
</dbReference>
<dbReference type="PANTHER" id="PTHR43286:SF1">
    <property type="entry name" value="ENDONUCLEASE III-LIKE PROTEIN 1"/>
    <property type="match status" value="1"/>
</dbReference>
<keyword evidence="4 13" id="KW-0227">DNA damage</keyword>
<dbReference type="Proteomes" id="UP000320766">
    <property type="component" value="Unassembled WGS sequence"/>
</dbReference>
<comment type="catalytic activity">
    <reaction evidence="12">
        <text>Hydrolyzes mismatched double-stranded DNA and polynucleotides, releasing free thymine.</text>
        <dbReference type="EC" id="3.2.2.29"/>
    </reaction>
</comment>
<comment type="function">
    <text evidence="13">DNA repair enzyme that has both DNA N-glycosylase activity and AP-lyase activity. The DNA N-glycosylase activity releases various damaged pyrimidines from DNA by cleaving the N-glycosidic bond, leaving an AP (apurinic/apyrimidinic) site. The AP-lyase activity cleaves the phosphodiester bond 3' to the AP site by a beta-elimination, leaving a 3'-terminal unsaturated sugar and a product with a terminal 5'-phosphate.</text>
</comment>
<dbReference type="HAMAP" id="MF_00942">
    <property type="entry name" value="Nth"/>
    <property type="match status" value="1"/>
</dbReference>
<reference evidence="15 16" key="1">
    <citation type="journal article" date="2019" name="Nat. Microbiol.">
        <title>Wide diversity of methane and short-chain alkane metabolisms in uncultured archaea.</title>
        <authorList>
            <person name="Borrel G."/>
            <person name="Adam P.S."/>
            <person name="McKay L.J."/>
            <person name="Chen L.X."/>
            <person name="Sierra-Garcia I.N."/>
            <person name="Sieber C.M."/>
            <person name="Letourneur Q."/>
            <person name="Ghozlane A."/>
            <person name="Andersen G.L."/>
            <person name="Li W.J."/>
            <person name="Hallam S.J."/>
            <person name="Muyzer G."/>
            <person name="de Oliveira V.M."/>
            <person name="Inskeep W.P."/>
            <person name="Banfield J.F."/>
            <person name="Gribaldo S."/>
        </authorList>
    </citation>
    <scope>NUCLEOTIDE SEQUENCE [LARGE SCALE GENOMIC DNA]</scope>
    <source>
        <strain evidence="15">NM1b</strain>
    </source>
</reference>
<keyword evidence="9 13" id="KW-0234">DNA repair</keyword>
<dbReference type="SMART" id="SM00478">
    <property type="entry name" value="ENDO3c"/>
    <property type="match status" value="1"/>
</dbReference>
<evidence type="ECO:0000256" key="13">
    <source>
        <dbReference type="HAMAP-Rule" id="MF_00942"/>
    </source>
</evidence>
<dbReference type="Pfam" id="PF10576">
    <property type="entry name" value="EndIII_4Fe-2S"/>
    <property type="match status" value="1"/>
</dbReference>
<dbReference type="GO" id="GO:0046872">
    <property type="term" value="F:metal ion binding"/>
    <property type="evidence" value="ECO:0007669"/>
    <property type="project" value="UniProtKB-KW"/>
</dbReference>
<dbReference type="SUPFAM" id="SSF48150">
    <property type="entry name" value="DNA-glycosylase"/>
    <property type="match status" value="1"/>
</dbReference>